<evidence type="ECO:0008006" key="5">
    <source>
        <dbReference type="Google" id="ProtNLM"/>
    </source>
</evidence>
<protein>
    <recommendedName>
        <fullName evidence="5">Recombinase family protein</fullName>
    </recommendedName>
</protein>
<dbReference type="SUPFAM" id="SSF53041">
    <property type="entry name" value="Resolvase-like"/>
    <property type="match status" value="1"/>
</dbReference>
<name>A0A9W6D3F3_9BACT</name>
<dbReference type="InterPro" id="IPR050639">
    <property type="entry name" value="SSR_resolvase"/>
</dbReference>
<dbReference type="Pfam" id="PF00239">
    <property type="entry name" value="Resolvase"/>
    <property type="match status" value="1"/>
</dbReference>
<dbReference type="GO" id="GO:0000150">
    <property type="term" value="F:DNA strand exchange activity"/>
    <property type="evidence" value="ECO:0007669"/>
    <property type="project" value="InterPro"/>
</dbReference>
<proteinExistence type="predicted"/>
<dbReference type="Proteomes" id="UP001144372">
    <property type="component" value="Unassembled WGS sequence"/>
</dbReference>
<keyword evidence="4" id="KW-1185">Reference proteome</keyword>
<sequence>MVVRDLSRFGRSARDLLNNLQALKDSSVTFISIKENIDGSDAYSQFMLTILAAISQLELEIITSRIKENRLARWRDRRIFCGKAPYGYIWNPKEKRIEIEPEQGEIYSIVVKEYLDLARSLNDISLELNAEGIPTRNGGSSKWFSGTLSKILKSADYCGEITVNRFITDVKGKIIGHRSESEHIIFEAPPLITRARWDRLQERLDSANSRSGRPSKME</sequence>
<organism evidence="3 4">
    <name type="scientific">Desulforhabdus amnigena</name>
    <dbReference type="NCBI Taxonomy" id="40218"/>
    <lineage>
        <taxon>Bacteria</taxon>
        <taxon>Pseudomonadati</taxon>
        <taxon>Thermodesulfobacteriota</taxon>
        <taxon>Syntrophobacteria</taxon>
        <taxon>Syntrophobacterales</taxon>
        <taxon>Syntrophobacteraceae</taxon>
        <taxon>Desulforhabdus</taxon>
    </lineage>
</organism>
<dbReference type="InterPro" id="IPR036162">
    <property type="entry name" value="Resolvase-like_N_sf"/>
</dbReference>
<dbReference type="InterPro" id="IPR006119">
    <property type="entry name" value="Resolv_N"/>
</dbReference>
<dbReference type="AlphaFoldDB" id="A0A9W6D3F3"/>
<gene>
    <name evidence="3" type="ORF">DAMNIGENAA_16270</name>
</gene>
<evidence type="ECO:0000259" key="1">
    <source>
        <dbReference type="PROSITE" id="PS51736"/>
    </source>
</evidence>
<dbReference type="EMBL" id="BSDR01000001">
    <property type="protein sequence ID" value="GLI34194.1"/>
    <property type="molecule type" value="Genomic_DNA"/>
</dbReference>
<evidence type="ECO:0000313" key="4">
    <source>
        <dbReference type="Proteomes" id="UP001144372"/>
    </source>
</evidence>
<dbReference type="PANTHER" id="PTHR30461">
    <property type="entry name" value="DNA-INVERTASE FROM LAMBDOID PROPHAGE"/>
    <property type="match status" value="1"/>
</dbReference>
<dbReference type="GO" id="GO:0003677">
    <property type="term" value="F:DNA binding"/>
    <property type="evidence" value="ECO:0007669"/>
    <property type="project" value="InterPro"/>
</dbReference>
<dbReference type="InterPro" id="IPR038109">
    <property type="entry name" value="DNA_bind_recomb_sf"/>
</dbReference>
<comment type="caution">
    <text evidence="3">The sequence shown here is derived from an EMBL/GenBank/DDBJ whole genome shotgun (WGS) entry which is preliminary data.</text>
</comment>
<feature type="domain" description="Resolvase/invertase-type recombinase catalytic" evidence="1">
    <location>
        <begin position="1"/>
        <end position="77"/>
    </location>
</feature>
<accession>A0A9W6D3F3</accession>
<dbReference type="Gene3D" id="3.90.1750.20">
    <property type="entry name" value="Putative Large Serine Recombinase, Chain B, Domain 2"/>
    <property type="match status" value="1"/>
</dbReference>
<reference evidence="3" key="1">
    <citation type="submission" date="2022-12" db="EMBL/GenBank/DDBJ databases">
        <title>Reference genome sequencing for broad-spectrum identification of bacterial and archaeal isolates by mass spectrometry.</title>
        <authorList>
            <person name="Sekiguchi Y."/>
            <person name="Tourlousse D.M."/>
        </authorList>
    </citation>
    <scope>NUCLEOTIDE SEQUENCE</scope>
    <source>
        <strain evidence="3">ASRB1</strain>
    </source>
</reference>
<evidence type="ECO:0000313" key="3">
    <source>
        <dbReference type="EMBL" id="GLI34194.1"/>
    </source>
</evidence>
<dbReference type="PANTHER" id="PTHR30461:SF23">
    <property type="entry name" value="DNA RECOMBINASE-RELATED"/>
    <property type="match status" value="1"/>
</dbReference>
<dbReference type="Gene3D" id="3.40.50.1390">
    <property type="entry name" value="Resolvase, N-terminal catalytic domain"/>
    <property type="match status" value="1"/>
</dbReference>
<dbReference type="PROSITE" id="PS51737">
    <property type="entry name" value="RECOMBINASE_DNA_BIND"/>
    <property type="match status" value="1"/>
</dbReference>
<evidence type="ECO:0000259" key="2">
    <source>
        <dbReference type="PROSITE" id="PS51737"/>
    </source>
</evidence>
<dbReference type="PROSITE" id="PS51736">
    <property type="entry name" value="RECOMBINASES_3"/>
    <property type="match status" value="1"/>
</dbReference>
<dbReference type="Pfam" id="PF07508">
    <property type="entry name" value="Recombinase"/>
    <property type="match status" value="1"/>
</dbReference>
<feature type="domain" description="Recombinase" evidence="2">
    <location>
        <begin position="85"/>
        <end position="210"/>
    </location>
</feature>
<dbReference type="InterPro" id="IPR011109">
    <property type="entry name" value="DNA_bind_recombinase_dom"/>
</dbReference>